<dbReference type="InterPro" id="IPR006222">
    <property type="entry name" value="GCVT_N"/>
</dbReference>
<name>A0A4Z1E4I4_9MICO</name>
<dbReference type="Proteomes" id="UP000297318">
    <property type="component" value="Unassembled WGS sequence"/>
</dbReference>
<dbReference type="InterPro" id="IPR045179">
    <property type="entry name" value="YgfZ/GcvT"/>
</dbReference>
<dbReference type="OrthoDB" id="9796287at2"/>
<dbReference type="PANTHER" id="PTHR22602:SF0">
    <property type="entry name" value="TRANSFERASE CAF17, MITOCHONDRIAL-RELATED"/>
    <property type="match status" value="1"/>
</dbReference>
<feature type="domain" description="GCVT N-terminal" evidence="3">
    <location>
        <begin position="26"/>
        <end position="149"/>
    </location>
</feature>
<dbReference type="Gene3D" id="3.30.1360.120">
    <property type="entry name" value="Probable tRNA modification gtpase trme, domain 1"/>
    <property type="match status" value="1"/>
</dbReference>
<evidence type="ECO:0000256" key="2">
    <source>
        <dbReference type="SAM" id="MobiDB-lite"/>
    </source>
</evidence>
<sequence length="383" mass="40234">MLPVHGAVVSGAPDAGVAAHYGDPSREQRMLAAGRAVVDLSHLGVVTVTGSDRLSWLDTLSSQRVRTLAPGESAELLLLDVHGRVEHSAALVDDGVHAFLVTEAAHAEPLAAYLDRMRFMLDVAVATAHVAVLGVVLSGASAGLAAIAEAADAVAADRDASPTDVLRTTWRDPWPGVVAGGTRYAVVADHPGALTPTAYALVAGEAFDDVVAHLLRAGVPVAGTLAWEALRVAAWRPRLGREVDDRTMPHELDWLRTAVHLDKGCYRGQEGVARTYNLGRPPRRLTMLHLDGSDHLLPEPGAAVALGEKVVGRVTSAARHHELGPVALAILKRSVPVDVELRVQGPAGDISASQEIVVGADGHGEGRPEARGPVTPGLRRRTE</sequence>
<evidence type="ECO:0000313" key="5">
    <source>
        <dbReference type="Proteomes" id="UP000297318"/>
    </source>
</evidence>
<feature type="region of interest" description="Disordered" evidence="2">
    <location>
        <begin position="360"/>
        <end position="383"/>
    </location>
</feature>
<keyword evidence="5" id="KW-1185">Reference proteome</keyword>
<dbReference type="EMBL" id="RHPJ01000002">
    <property type="protein sequence ID" value="TGO05682.1"/>
    <property type="molecule type" value="Genomic_DNA"/>
</dbReference>
<reference evidence="4 5" key="1">
    <citation type="submission" date="2018-11" db="EMBL/GenBank/DDBJ databases">
        <title>Complete genome sequencing of the Actinobacteria Serinibacter sp. K3-2.</title>
        <authorList>
            <person name="Rakitin A.L."/>
            <person name="Beletsky A.V."/>
            <person name="Mardanov A.V."/>
            <person name="Ravin N.V."/>
            <person name="Gromova A.S."/>
            <person name="Filippova S.N."/>
            <person name="Gal'Chenko V.F."/>
        </authorList>
    </citation>
    <scope>NUCLEOTIDE SEQUENCE [LARGE SCALE GENOMIC DNA]</scope>
    <source>
        <strain evidence="4 5">K3-2</strain>
    </source>
</reference>
<dbReference type="PANTHER" id="PTHR22602">
    <property type="entry name" value="TRANSFERASE CAF17, MITOCHONDRIAL-RELATED"/>
    <property type="match status" value="1"/>
</dbReference>
<dbReference type="SUPFAM" id="SSF103025">
    <property type="entry name" value="Folate-binding domain"/>
    <property type="match status" value="1"/>
</dbReference>
<dbReference type="InterPro" id="IPR029043">
    <property type="entry name" value="GcvT/YgfZ_C"/>
</dbReference>
<dbReference type="InterPro" id="IPR017703">
    <property type="entry name" value="YgfZ/GCV_T_CS"/>
</dbReference>
<gene>
    <name evidence="4" type="ORF">SERN_1686</name>
</gene>
<dbReference type="SUPFAM" id="SSF101790">
    <property type="entry name" value="Aminomethyltransferase beta-barrel domain"/>
    <property type="match status" value="1"/>
</dbReference>
<dbReference type="GO" id="GO:0016226">
    <property type="term" value="P:iron-sulfur cluster assembly"/>
    <property type="evidence" value="ECO:0007669"/>
    <property type="project" value="TreeGrafter"/>
</dbReference>
<dbReference type="RefSeq" id="WP_135849645.1">
    <property type="nucleotide sequence ID" value="NZ_RHPJ01000002.1"/>
</dbReference>
<accession>A0A4Z1E4I4</accession>
<proteinExistence type="predicted"/>
<evidence type="ECO:0000313" key="4">
    <source>
        <dbReference type="EMBL" id="TGO05682.1"/>
    </source>
</evidence>
<protein>
    <submittedName>
        <fullName evidence="4">Folate-dependent protein for Fe/S cluster synthesis/repair in oxidative stress</fullName>
    </submittedName>
</protein>
<organism evidence="4 5">
    <name type="scientific">Serinibacter arcticus</name>
    <dbReference type="NCBI Taxonomy" id="1655435"/>
    <lineage>
        <taxon>Bacteria</taxon>
        <taxon>Bacillati</taxon>
        <taxon>Actinomycetota</taxon>
        <taxon>Actinomycetes</taxon>
        <taxon>Micrococcales</taxon>
        <taxon>Beutenbergiaceae</taxon>
        <taxon>Serinibacter</taxon>
    </lineage>
</organism>
<dbReference type="NCBIfam" id="TIGR03317">
    <property type="entry name" value="ygfZ_signature"/>
    <property type="match status" value="1"/>
</dbReference>
<dbReference type="Pfam" id="PF01571">
    <property type="entry name" value="GCV_T"/>
    <property type="match status" value="1"/>
</dbReference>
<dbReference type="InterPro" id="IPR027266">
    <property type="entry name" value="TrmE/GcvT-like"/>
</dbReference>
<dbReference type="AlphaFoldDB" id="A0A4Z1E4I4"/>
<keyword evidence="1" id="KW-0809">Transit peptide</keyword>
<dbReference type="PIRSF" id="PIRSF006487">
    <property type="entry name" value="GcvT"/>
    <property type="match status" value="1"/>
</dbReference>
<evidence type="ECO:0000259" key="3">
    <source>
        <dbReference type="Pfam" id="PF01571"/>
    </source>
</evidence>
<evidence type="ECO:0000256" key="1">
    <source>
        <dbReference type="ARBA" id="ARBA00022946"/>
    </source>
</evidence>
<comment type="caution">
    <text evidence="4">The sequence shown here is derived from an EMBL/GenBank/DDBJ whole genome shotgun (WGS) entry which is preliminary data.</text>
</comment>